<dbReference type="EMBL" id="JAGHKO010000005">
    <property type="protein sequence ID" value="MBO9203056.1"/>
    <property type="molecule type" value="Genomic_DNA"/>
</dbReference>
<name>A0ABS3YYQ7_9BACT</name>
<evidence type="ECO:0000256" key="1">
    <source>
        <dbReference type="SAM" id="Coils"/>
    </source>
</evidence>
<organism evidence="2 3">
    <name type="scientific">Niastella soli</name>
    <dbReference type="NCBI Taxonomy" id="2821487"/>
    <lineage>
        <taxon>Bacteria</taxon>
        <taxon>Pseudomonadati</taxon>
        <taxon>Bacteroidota</taxon>
        <taxon>Chitinophagia</taxon>
        <taxon>Chitinophagales</taxon>
        <taxon>Chitinophagaceae</taxon>
        <taxon>Niastella</taxon>
    </lineage>
</organism>
<evidence type="ECO:0000313" key="2">
    <source>
        <dbReference type="EMBL" id="MBO9203056.1"/>
    </source>
</evidence>
<accession>A0ABS3YYQ7</accession>
<feature type="coiled-coil region" evidence="1">
    <location>
        <begin position="421"/>
        <end position="455"/>
    </location>
</feature>
<reference evidence="2 3" key="1">
    <citation type="submission" date="2021-03" db="EMBL/GenBank/DDBJ databases">
        <title>Assistant Professor.</title>
        <authorList>
            <person name="Huq M.A."/>
        </authorList>
    </citation>
    <scope>NUCLEOTIDE SEQUENCE [LARGE SCALE GENOMIC DNA]</scope>
    <source>
        <strain evidence="2 3">MAH-29</strain>
    </source>
</reference>
<gene>
    <name evidence="2" type="ORF">J7I42_22380</name>
</gene>
<dbReference type="Proteomes" id="UP000677244">
    <property type="component" value="Unassembled WGS sequence"/>
</dbReference>
<protein>
    <submittedName>
        <fullName evidence="2">Uncharacterized protein</fullName>
    </submittedName>
</protein>
<keyword evidence="3" id="KW-1185">Reference proteome</keyword>
<keyword evidence="1" id="KW-0175">Coiled coil</keyword>
<proteinExistence type="predicted"/>
<comment type="caution">
    <text evidence="2">The sequence shown here is derived from an EMBL/GenBank/DDBJ whole genome shotgun (WGS) entry which is preliminary data.</text>
</comment>
<evidence type="ECO:0000313" key="3">
    <source>
        <dbReference type="Proteomes" id="UP000677244"/>
    </source>
</evidence>
<sequence>MKMFLQRIATIVLLVILLWPLSLYAQPREIIDALTSISKVTSGRKADNTTMLLREANFEIPEFLKQHWDKFSAYRKLETAFWVAEQAGPGNGQKLIAFLFKRLGREFESVSADASATEFLRLPDEMPMFASPATIHLPATVSTDISKSIITITKYTDAKALGGTHGILKYYFDLPDEVVVKLLRESATDFDALIRGIELASIPPEKKERLVKILTDLRENYLTANMDQEIVKILDMPDFIVEKPGATLHSEPQREKLRYEYDHFLHENYPTPESKKFKTMRRYDRGFGGVILGNKISQAKNIGKLKQIVWIHEQDANGINYSGHLEFWFADNIVKRLPGILWEDIYAAYNIIYVDNKNLPLNKGDGIGLIGADYPKVYSEDRVYDSLIKSFRLTSTELAYYNLLSDWEKFIIGYKARVNKLNKTAKNIEEIDRQMDDLQKKIKEYGSSYEKMLELGQILEIQRKEEITKYRATYSEFQHDSILYENYIKSNRIFKAKYPKETVSMMNYISYCNKAVLYPVIANLQLGRSLYRCDILPRIGPALIQKMQQKGATEEEIKACKQWLRGTDSIGWKFSDDSLQISFDKNFLQVQRINKQMGDGFVIFNAITTDKKRQNISQERPEFCKVLPALTRVFYDYHRLNNFVKLMAVVRWAKQNGAVFLNKPTPPPLCKAPIYSKLTENGEVIFIDRE</sequence>
<dbReference type="RefSeq" id="WP_209141111.1">
    <property type="nucleotide sequence ID" value="NZ_JAGHKO010000005.1"/>
</dbReference>